<dbReference type="GO" id="GO:0016887">
    <property type="term" value="F:ATP hydrolysis activity"/>
    <property type="evidence" value="ECO:0007669"/>
    <property type="project" value="InterPro"/>
</dbReference>
<gene>
    <name evidence="3" type="ORF">FRC54_03405</name>
</gene>
<keyword evidence="2" id="KW-0812">Transmembrane</keyword>
<organism evidence="3 4">
    <name type="scientific">Candidatus Weimeria bifida</name>
    <dbReference type="NCBI Taxonomy" id="2599074"/>
    <lineage>
        <taxon>Bacteria</taxon>
        <taxon>Bacillati</taxon>
        <taxon>Bacillota</taxon>
        <taxon>Clostridia</taxon>
        <taxon>Lachnospirales</taxon>
        <taxon>Lachnospiraceae</taxon>
        <taxon>Candidatus Weimeria</taxon>
    </lineage>
</organism>
<name>A0A6N7IXH3_9FIRM</name>
<sequence length="894" mass="102727">MILEKCYIAGFGRLIDKTFTFGPGLNEILEDNGWGKTTFAVFIKAMFYGMEYAPRRSGLTEREHYRPWETASYGGTLDFSIGEKKYRIERQFGHSNKEDEFAVYDAATMLPVDDFSENIGEEIFEVDRESFEKSIFVPQGSLETEITSRLNAKLGGLGAVQDDMNRFDVAVQAIDDARKKYTATGKVNPGRIKVLNDQIKSQKEKSDQISTLQNAYDAKSQMLLDKRAELRKLEFKKSQMADSLASIARSEKSVGAYQAKKDTLDRQEEILKGLDDFFAGGLPEDREIDEWEAREREIELEKNHRDLLREKIPDRDERDFLGRLFTDNPISKNDLDNWKQQASEIKSIRMKGEHVQMSEEEKTQLADLREFFKGGEPADEEMQKELSDISRLNEISGQIKSLNDTYRKRKKAVKNTLQLHQMENSVIGTVILGIIAAVFLLAGFVFIKISEDGILAQVIGFGSFVAGAAFLIIFVTQILRRQHNKSRYLSSAEGEIVESERNLGELNDEYNALDASINDFIKKYPVEAEDRQQAILEIHRKKDRFDTLSAEEQKYNENTLGMMEDLSSLQLSLFTAMDKYAKIFNIDLYEEDNVGNLISKLEEKYDEYQEYEKNEQEYQRIVASINRMTKGLLSVLKTFPLKSDISDLAACIREIRANALLYAQTQKQVDEIRGELKSFHVEELAGNGKTLQDLQYEQKQLDEQISQQKQYIADDAKELENRSAELLECEEARENLKELNAKKSDYEGKVKLLEDTKKYLSLAKEKFLQVYMEPLRNRLNYYLKSIYPDTDEAILTDDFELDMNLSVSVTGKSGGGKTRSIDYLSTGYQDLASFCSRAALIDVLFRREQPMIILDDPFVNFDAEKISDARRMMQTLSEKYQIIYFTCHGSRTMK</sequence>
<keyword evidence="4" id="KW-1185">Reference proteome</keyword>
<dbReference type="Proteomes" id="UP000460257">
    <property type="component" value="Unassembled WGS sequence"/>
</dbReference>
<keyword evidence="1" id="KW-0175">Coiled coil</keyword>
<keyword evidence="2" id="KW-0472">Membrane</keyword>
<evidence type="ECO:0000256" key="1">
    <source>
        <dbReference type="SAM" id="Coils"/>
    </source>
</evidence>
<evidence type="ECO:0000256" key="2">
    <source>
        <dbReference type="SAM" id="Phobius"/>
    </source>
</evidence>
<feature type="coiled-coil region" evidence="1">
    <location>
        <begin position="719"/>
        <end position="756"/>
    </location>
</feature>
<keyword evidence="2" id="KW-1133">Transmembrane helix</keyword>
<dbReference type="GO" id="GO:0006302">
    <property type="term" value="P:double-strand break repair"/>
    <property type="evidence" value="ECO:0007669"/>
    <property type="project" value="InterPro"/>
</dbReference>
<protein>
    <recommendedName>
        <fullName evidence="5">AAA family ATPase</fullName>
    </recommendedName>
</protein>
<evidence type="ECO:0000313" key="4">
    <source>
        <dbReference type="Proteomes" id="UP000460257"/>
    </source>
</evidence>
<dbReference type="InterPro" id="IPR027417">
    <property type="entry name" value="P-loop_NTPase"/>
</dbReference>
<feature type="transmembrane region" description="Helical" evidence="2">
    <location>
        <begin position="426"/>
        <end position="447"/>
    </location>
</feature>
<comment type="caution">
    <text evidence="3">The sequence shown here is derived from an EMBL/GenBank/DDBJ whole genome shotgun (WGS) entry which is preliminary data.</text>
</comment>
<dbReference type="PANTHER" id="PTHR41259:SF1">
    <property type="entry name" value="DOUBLE-STRAND BREAK REPAIR RAD50 ATPASE, PUTATIVE-RELATED"/>
    <property type="match status" value="1"/>
</dbReference>
<dbReference type="Gene3D" id="3.40.50.300">
    <property type="entry name" value="P-loop containing nucleotide triphosphate hydrolases"/>
    <property type="match status" value="2"/>
</dbReference>
<evidence type="ECO:0000313" key="3">
    <source>
        <dbReference type="EMBL" id="MQN01025.1"/>
    </source>
</evidence>
<dbReference type="EMBL" id="VOGC01000002">
    <property type="protein sequence ID" value="MQN01025.1"/>
    <property type="molecule type" value="Genomic_DNA"/>
</dbReference>
<feature type="transmembrane region" description="Helical" evidence="2">
    <location>
        <begin position="454"/>
        <end position="479"/>
    </location>
</feature>
<dbReference type="PANTHER" id="PTHR41259">
    <property type="entry name" value="DOUBLE-STRAND BREAK REPAIR RAD50 ATPASE, PUTATIVE-RELATED"/>
    <property type="match status" value="1"/>
</dbReference>
<dbReference type="AlphaFoldDB" id="A0A6N7IXH3"/>
<dbReference type="SUPFAM" id="SSF52540">
    <property type="entry name" value="P-loop containing nucleoside triphosphate hydrolases"/>
    <property type="match status" value="1"/>
</dbReference>
<evidence type="ECO:0008006" key="5">
    <source>
        <dbReference type="Google" id="ProtNLM"/>
    </source>
</evidence>
<proteinExistence type="predicted"/>
<reference evidence="3" key="1">
    <citation type="journal article" date="2020" name="Appl. Environ. Microbiol.">
        <title>Medium-Chain Fatty Acid Synthesis by 'Candidatus Weimeria bifida' gen. nov., sp. nov., and 'Candidatus Pseudoramibacter fermentans' sp. nov.</title>
        <authorList>
            <person name="Scarborough M.J."/>
            <person name="Myers K.S."/>
            <person name="Donohue T.J."/>
            <person name="Noguera D.R."/>
        </authorList>
    </citation>
    <scope>NUCLEOTIDE SEQUENCE</scope>
    <source>
        <strain evidence="3">LCO1.1</strain>
    </source>
</reference>
<feature type="coiled-coil region" evidence="1">
    <location>
        <begin position="489"/>
        <end position="516"/>
    </location>
</feature>
<accession>A0A6N7IXH3</accession>
<feature type="coiled-coil region" evidence="1">
    <location>
        <begin position="594"/>
        <end position="628"/>
    </location>
</feature>